<keyword evidence="5 6" id="KW-0472">Membrane</keyword>
<reference evidence="8" key="1">
    <citation type="submission" date="2018-02" db="EMBL/GenBank/DDBJ databases">
        <authorList>
            <person name="Holder M.E."/>
            <person name="Ajami N.J."/>
            <person name="Petrosino J.F."/>
        </authorList>
    </citation>
    <scope>NUCLEOTIDE SEQUENCE [LARGE SCALE GENOMIC DNA]</scope>
    <source>
        <strain evidence="8">CCUG 47711</strain>
    </source>
</reference>
<keyword evidence="2" id="KW-1003">Cell membrane</keyword>
<dbReference type="EMBL" id="CP027226">
    <property type="protein sequence ID" value="AVM42241.1"/>
    <property type="molecule type" value="Genomic_DNA"/>
</dbReference>
<evidence type="ECO:0000313" key="8">
    <source>
        <dbReference type="Proteomes" id="UP000237947"/>
    </source>
</evidence>
<protein>
    <recommendedName>
        <fullName evidence="9">ABC transporter</fullName>
    </recommendedName>
</protein>
<keyword evidence="8" id="KW-1185">Reference proteome</keyword>
<dbReference type="RefSeq" id="WP_106012225.1">
    <property type="nucleotide sequence ID" value="NZ_CP027226.1"/>
</dbReference>
<organism evidence="7 8">
    <name type="scientific">Fastidiosipila sanguinis</name>
    <dbReference type="NCBI Taxonomy" id="236753"/>
    <lineage>
        <taxon>Bacteria</taxon>
        <taxon>Bacillati</taxon>
        <taxon>Bacillota</taxon>
        <taxon>Clostridia</taxon>
        <taxon>Eubacteriales</taxon>
        <taxon>Oscillospiraceae</taxon>
        <taxon>Fastidiosipila</taxon>
    </lineage>
</organism>
<evidence type="ECO:0000256" key="4">
    <source>
        <dbReference type="ARBA" id="ARBA00022989"/>
    </source>
</evidence>
<evidence type="ECO:0008006" key="9">
    <source>
        <dbReference type="Google" id="ProtNLM"/>
    </source>
</evidence>
<dbReference type="KEGG" id="fsa:C5Q98_02885"/>
<evidence type="ECO:0000256" key="2">
    <source>
        <dbReference type="ARBA" id="ARBA00022475"/>
    </source>
</evidence>
<feature type="transmembrane region" description="Helical" evidence="6">
    <location>
        <begin position="233"/>
        <end position="251"/>
    </location>
</feature>
<evidence type="ECO:0000256" key="6">
    <source>
        <dbReference type="SAM" id="Phobius"/>
    </source>
</evidence>
<keyword evidence="3 6" id="KW-0812">Transmembrane</keyword>
<accession>A0A2S0KMI0</accession>
<dbReference type="PANTHER" id="PTHR30294:SF29">
    <property type="entry name" value="MULTIDRUG ABC TRANSPORTER PERMEASE YBHS-RELATED"/>
    <property type="match status" value="1"/>
</dbReference>
<comment type="subcellular location">
    <subcellularLocation>
        <location evidence="1">Cell membrane</location>
        <topology evidence="1">Multi-pass membrane protein</topology>
    </subcellularLocation>
</comment>
<keyword evidence="4 6" id="KW-1133">Transmembrane helix</keyword>
<dbReference type="AlphaFoldDB" id="A0A2S0KMI0"/>
<dbReference type="PANTHER" id="PTHR30294">
    <property type="entry name" value="MEMBRANE COMPONENT OF ABC TRANSPORTER YHHJ-RELATED"/>
    <property type="match status" value="1"/>
</dbReference>
<proteinExistence type="predicted"/>
<feature type="transmembrane region" description="Helical" evidence="6">
    <location>
        <begin position="97"/>
        <end position="117"/>
    </location>
</feature>
<feature type="transmembrane region" description="Helical" evidence="6">
    <location>
        <begin position="20"/>
        <end position="38"/>
    </location>
</feature>
<evidence type="ECO:0000256" key="3">
    <source>
        <dbReference type="ARBA" id="ARBA00022692"/>
    </source>
</evidence>
<evidence type="ECO:0000256" key="5">
    <source>
        <dbReference type="ARBA" id="ARBA00023136"/>
    </source>
</evidence>
<dbReference type="Proteomes" id="UP000237947">
    <property type="component" value="Chromosome"/>
</dbReference>
<dbReference type="GO" id="GO:0005886">
    <property type="term" value="C:plasma membrane"/>
    <property type="evidence" value="ECO:0007669"/>
    <property type="project" value="UniProtKB-SubCell"/>
</dbReference>
<dbReference type="Pfam" id="PF12679">
    <property type="entry name" value="ABC2_membrane_2"/>
    <property type="match status" value="1"/>
</dbReference>
<dbReference type="OrthoDB" id="9794512at2"/>
<evidence type="ECO:0000313" key="7">
    <source>
        <dbReference type="EMBL" id="AVM42241.1"/>
    </source>
</evidence>
<evidence type="ECO:0000256" key="1">
    <source>
        <dbReference type="ARBA" id="ARBA00004651"/>
    </source>
</evidence>
<feature type="transmembrane region" description="Helical" evidence="6">
    <location>
        <begin position="129"/>
        <end position="151"/>
    </location>
</feature>
<dbReference type="InterPro" id="IPR051449">
    <property type="entry name" value="ABC-2_transporter_component"/>
</dbReference>
<feature type="transmembrane region" description="Helical" evidence="6">
    <location>
        <begin position="158"/>
        <end position="181"/>
    </location>
</feature>
<name>A0A2S0KMI0_9FIRM</name>
<gene>
    <name evidence="7" type="ORF">C5Q98_02885</name>
</gene>
<dbReference type="GO" id="GO:0140359">
    <property type="term" value="F:ABC-type transporter activity"/>
    <property type="evidence" value="ECO:0007669"/>
    <property type="project" value="InterPro"/>
</dbReference>
<sequence length="261" mass="28837">MSRIWTIAKREFKSYFKSPIGWVLFAIYALVSGFYYSLLLSYNYVDTSAVLNFMRGLFMVLIPIMTMRTFSSEKLNGTDFLYQTSPASTMQVVIGKYLGVSLMFLLISSVNLIYVMITLSFNGLVDIKYWGTLIAYILTGLAYIAIGLFASALTTSQVIAAIISFVIFVSFEVFTSISQIIGSGVSSVINFLDFTDAIPAASEASIGKAVTAGLDWLNPATKLAGFAKGTFDIVAIVYFISMIILFLYVTAQINESSRWKQ</sequence>
<feature type="transmembrane region" description="Helical" evidence="6">
    <location>
        <begin position="44"/>
        <end position="64"/>
    </location>
</feature>